<evidence type="ECO:0008006" key="4">
    <source>
        <dbReference type="Google" id="ProtNLM"/>
    </source>
</evidence>
<organism evidence="2 3">
    <name type="scientific">Eubacterium segne</name>
    <dbReference type="NCBI Taxonomy" id="2763045"/>
    <lineage>
        <taxon>Bacteria</taxon>
        <taxon>Bacillati</taxon>
        <taxon>Bacillota</taxon>
        <taxon>Clostridia</taxon>
        <taxon>Eubacteriales</taxon>
        <taxon>Eubacteriaceae</taxon>
        <taxon>Eubacterium</taxon>
    </lineage>
</organism>
<dbReference type="InterPro" id="IPR008965">
    <property type="entry name" value="CBM2/CBM3_carb-bd_dom_sf"/>
</dbReference>
<gene>
    <name evidence="2" type="ORF">H8S00_13020</name>
</gene>
<reference evidence="2 3" key="1">
    <citation type="submission" date="2020-08" db="EMBL/GenBank/DDBJ databases">
        <title>Genome public.</title>
        <authorList>
            <person name="Liu C."/>
            <person name="Sun Q."/>
        </authorList>
    </citation>
    <scope>NUCLEOTIDE SEQUENCE [LARGE SCALE GENOMIC DNA]</scope>
    <source>
        <strain evidence="2 3">BX4</strain>
    </source>
</reference>
<dbReference type="Proteomes" id="UP000597877">
    <property type="component" value="Unassembled WGS sequence"/>
</dbReference>
<keyword evidence="3" id="KW-1185">Reference proteome</keyword>
<dbReference type="SUPFAM" id="SSF49384">
    <property type="entry name" value="Carbohydrate-binding domain"/>
    <property type="match status" value="1"/>
</dbReference>
<feature type="chain" id="PRO_5047209418" description="Cohesin domain-containing protein" evidence="1">
    <location>
        <begin position="24"/>
        <end position="157"/>
    </location>
</feature>
<proteinExistence type="predicted"/>
<keyword evidence="1" id="KW-0732">Signal</keyword>
<protein>
    <recommendedName>
        <fullName evidence="4">Cohesin domain-containing protein</fullName>
    </recommendedName>
</protein>
<evidence type="ECO:0000256" key="1">
    <source>
        <dbReference type="SAM" id="SignalP"/>
    </source>
</evidence>
<feature type="signal peptide" evidence="1">
    <location>
        <begin position="1"/>
        <end position="23"/>
    </location>
</feature>
<name>A0ABR7F7Q9_9FIRM</name>
<dbReference type="Gene3D" id="2.60.40.680">
    <property type="match status" value="1"/>
</dbReference>
<sequence>MKKKLISLLMIIAMMFSMLPANVVDIKAATGKTAIISVEGKNAIPGSTVSVNVSIKDNPGILGSVLRVEYDSKLTLTDAKSGEAFSTLVMTKPGKFGSPSKFVWDGQDLPITGSQNSNSAGFFYLYGSAPCWYYECTRTVVASYKTQYRYAHTYLRR</sequence>
<evidence type="ECO:0000313" key="3">
    <source>
        <dbReference type="Proteomes" id="UP000597877"/>
    </source>
</evidence>
<dbReference type="EMBL" id="JACOOZ010000011">
    <property type="protein sequence ID" value="MBC5668890.1"/>
    <property type="molecule type" value="Genomic_DNA"/>
</dbReference>
<accession>A0ABR7F7Q9</accession>
<dbReference type="RefSeq" id="WP_186840698.1">
    <property type="nucleotide sequence ID" value="NZ_JACOOZ010000011.1"/>
</dbReference>
<evidence type="ECO:0000313" key="2">
    <source>
        <dbReference type="EMBL" id="MBC5668890.1"/>
    </source>
</evidence>
<comment type="caution">
    <text evidence="2">The sequence shown here is derived from an EMBL/GenBank/DDBJ whole genome shotgun (WGS) entry which is preliminary data.</text>
</comment>